<dbReference type="InterPro" id="IPR050146">
    <property type="entry name" value="Type-I_3-dehydroquinase"/>
</dbReference>
<evidence type="ECO:0000256" key="4">
    <source>
        <dbReference type="ARBA" id="ARBA00023270"/>
    </source>
</evidence>
<dbReference type="SUPFAM" id="SSF51569">
    <property type="entry name" value="Aldolase"/>
    <property type="match status" value="1"/>
</dbReference>
<name>A0A7C3J3E9_9CREN</name>
<dbReference type="PANTHER" id="PTHR43699">
    <property type="entry name" value="3-DEHYDROQUINATE DEHYDRATASE"/>
    <property type="match status" value="1"/>
</dbReference>
<dbReference type="Gene3D" id="3.20.20.70">
    <property type="entry name" value="Aldolase class I"/>
    <property type="match status" value="1"/>
</dbReference>
<dbReference type="AlphaFoldDB" id="A0A7C3J3E9"/>
<proteinExistence type="predicted"/>
<dbReference type="CDD" id="cd00502">
    <property type="entry name" value="DHQase_I"/>
    <property type="match status" value="1"/>
</dbReference>
<evidence type="ECO:0000256" key="1">
    <source>
        <dbReference type="ARBA" id="ARBA00001864"/>
    </source>
</evidence>
<accession>A0A7C3J3E9</accession>
<organism evidence="5">
    <name type="scientific">Candidatus Methanomethylicus mesodigestus</name>
    <dbReference type="NCBI Taxonomy" id="1867258"/>
    <lineage>
        <taxon>Archaea</taxon>
        <taxon>Thermoproteota</taxon>
        <taxon>Methanosuratincolia</taxon>
        <taxon>Candidatus Methanomethylicales</taxon>
        <taxon>Candidatus Methanomethylicaceae</taxon>
        <taxon>Candidatus Methanomethylicus</taxon>
    </lineage>
</organism>
<dbReference type="EC" id="4.2.1.10" evidence="2"/>
<dbReference type="GO" id="GO:0003855">
    <property type="term" value="F:3-dehydroquinate dehydratase activity"/>
    <property type="evidence" value="ECO:0007669"/>
    <property type="project" value="UniProtKB-EC"/>
</dbReference>
<dbReference type="PANTHER" id="PTHR43699:SF1">
    <property type="entry name" value="3-DEHYDROQUINATE DEHYDRATASE"/>
    <property type="match status" value="1"/>
</dbReference>
<dbReference type="InterPro" id="IPR013785">
    <property type="entry name" value="Aldolase_TIM"/>
</dbReference>
<evidence type="ECO:0000256" key="2">
    <source>
        <dbReference type="ARBA" id="ARBA00012060"/>
    </source>
</evidence>
<dbReference type="EMBL" id="DSTX01000001">
    <property type="protein sequence ID" value="HFK19816.1"/>
    <property type="molecule type" value="Genomic_DNA"/>
</dbReference>
<gene>
    <name evidence="5" type="ORF">ENS19_00865</name>
</gene>
<evidence type="ECO:0000313" key="5">
    <source>
        <dbReference type="EMBL" id="HFK19816.1"/>
    </source>
</evidence>
<dbReference type="Pfam" id="PF01487">
    <property type="entry name" value="DHquinase_I"/>
    <property type="match status" value="1"/>
</dbReference>
<keyword evidence="4" id="KW-0704">Schiff base</keyword>
<evidence type="ECO:0000256" key="3">
    <source>
        <dbReference type="ARBA" id="ARBA00023239"/>
    </source>
</evidence>
<comment type="caution">
    <text evidence="5">The sequence shown here is derived from an EMBL/GenBank/DDBJ whole genome shotgun (WGS) entry which is preliminary data.</text>
</comment>
<sequence>MSEIRPRVCATVVEGDVAKMVEVAFEAAAKGADLVELRLDMLPTLARRDIELVFRGLAPLSLPKIATVMPASTLGKYAGSEGKRGSLLLDAAVFADYVDLGIEMGEENIERCLSGLDGKKAEPIISWHSETPLSEEEIKGFVDTQPKGTICKAVMRASSQRDNLVALNACAGLEGRRRIVFCYGEKGVLSRVASPLFGSEWTYASVAKGKEGAPGQLDVIAMRSIYEVLGI</sequence>
<reference evidence="5" key="1">
    <citation type="journal article" date="2020" name="mSystems">
        <title>Genome- and Community-Level Interaction Insights into Carbon Utilization and Element Cycling Functions of Hydrothermarchaeota in Hydrothermal Sediment.</title>
        <authorList>
            <person name="Zhou Z."/>
            <person name="Liu Y."/>
            <person name="Xu W."/>
            <person name="Pan J."/>
            <person name="Luo Z.H."/>
            <person name="Li M."/>
        </authorList>
    </citation>
    <scope>NUCLEOTIDE SEQUENCE [LARGE SCALE GENOMIC DNA]</scope>
    <source>
        <strain evidence="5">SpSt-468</strain>
    </source>
</reference>
<comment type="catalytic activity">
    <reaction evidence="1">
        <text>3-dehydroquinate = 3-dehydroshikimate + H2O</text>
        <dbReference type="Rhea" id="RHEA:21096"/>
        <dbReference type="ChEBI" id="CHEBI:15377"/>
        <dbReference type="ChEBI" id="CHEBI:16630"/>
        <dbReference type="ChEBI" id="CHEBI:32364"/>
        <dbReference type="EC" id="4.2.1.10"/>
    </reaction>
</comment>
<keyword evidence="3" id="KW-0456">Lyase</keyword>
<protein>
    <recommendedName>
        <fullName evidence="2">3-dehydroquinate dehydratase</fullName>
        <ecNumber evidence="2">4.2.1.10</ecNumber>
    </recommendedName>
</protein>
<dbReference type="InterPro" id="IPR001381">
    <property type="entry name" value="DHquinase_I"/>
</dbReference>
<dbReference type="GO" id="GO:0046279">
    <property type="term" value="P:3,4-dihydroxybenzoate biosynthetic process"/>
    <property type="evidence" value="ECO:0007669"/>
    <property type="project" value="UniProtKB-ARBA"/>
</dbReference>